<dbReference type="EMBL" id="BOOO01000033">
    <property type="protein sequence ID" value="GII32143.1"/>
    <property type="molecule type" value="Genomic_DNA"/>
</dbReference>
<sequence length="159" mass="17600">MRMAWSTLSAEVPTISVTRYVRSVIVRSSPLVWARSYRQGAHAPAPGWVYRGNVNPWRRLRGAPVVHSVTDAQPSLSDDIKRREISYLIKMGIRLICLILAVAVPAPWPVKAILVAGAVLLPYLAVVGANQRGQDVISPSDMTESNQNEIPRHRREIGS</sequence>
<evidence type="ECO:0000256" key="1">
    <source>
        <dbReference type="SAM" id="MobiDB-lite"/>
    </source>
</evidence>
<evidence type="ECO:0000313" key="4">
    <source>
        <dbReference type="Proteomes" id="UP000650628"/>
    </source>
</evidence>
<dbReference type="Pfam" id="PF11298">
    <property type="entry name" value="DUF3099"/>
    <property type="match status" value="1"/>
</dbReference>
<feature type="transmembrane region" description="Helical" evidence="2">
    <location>
        <begin position="87"/>
        <end position="106"/>
    </location>
</feature>
<keyword evidence="2" id="KW-1133">Transmembrane helix</keyword>
<keyword evidence="2" id="KW-0472">Membrane</keyword>
<feature type="region of interest" description="Disordered" evidence="1">
    <location>
        <begin position="135"/>
        <end position="159"/>
    </location>
</feature>
<feature type="transmembrane region" description="Helical" evidence="2">
    <location>
        <begin position="112"/>
        <end position="129"/>
    </location>
</feature>
<gene>
    <name evidence="3" type="ORF">Pmi06nite_55850</name>
</gene>
<feature type="compositionally biased region" description="Polar residues" evidence="1">
    <location>
        <begin position="140"/>
        <end position="149"/>
    </location>
</feature>
<name>A0A8J3TTB3_9ACTN</name>
<keyword evidence="2" id="KW-0812">Transmembrane</keyword>
<dbReference type="Proteomes" id="UP000650628">
    <property type="component" value="Unassembled WGS sequence"/>
</dbReference>
<dbReference type="InterPro" id="IPR021449">
    <property type="entry name" value="DUF3099"/>
</dbReference>
<accession>A0A8J3TTB3</accession>
<organism evidence="3 4">
    <name type="scientific">Planotetraspora mira</name>
    <dbReference type="NCBI Taxonomy" id="58121"/>
    <lineage>
        <taxon>Bacteria</taxon>
        <taxon>Bacillati</taxon>
        <taxon>Actinomycetota</taxon>
        <taxon>Actinomycetes</taxon>
        <taxon>Streptosporangiales</taxon>
        <taxon>Streptosporangiaceae</taxon>
        <taxon>Planotetraspora</taxon>
    </lineage>
</organism>
<proteinExistence type="predicted"/>
<dbReference type="AlphaFoldDB" id="A0A8J3TTB3"/>
<evidence type="ECO:0000313" key="3">
    <source>
        <dbReference type="EMBL" id="GII32143.1"/>
    </source>
</evidence>
<comment type="caution">
    <text evidence="3">The sequence shown here is derived from an EMBL/GenBank/DDBJ whole genome shotgun (WGS) entry which is preliminary data.</text>
</comment>
<protein>
    <recommendedName>
        <fullName evidence="5">DUF3099 domain-containing protein</fullName>
    </recommendedName>
</protein>
<reference evidence="3 4" key="1">
    <citation type="submission" date="2021-01" db="EMBL/GenBank/DDBJ databases">
        <title>Whole genome shotgun sequence of Planotetraspora mira NBRC 15435.</title>
        <authorList>
            <person name="Komaki H."/>
            <person name="Tamura T."/>
        </authorList>
    </citation>
    <scope>NUCLEOTIDE SEQUENCE [LARGE SCALE GENOMIC DNA]</scope>
    <source>
        <strain evidence="3 4">NBRC 15435</strain>
    </source>
</reference>
<evidence type="ECO:0008006" key="5">
    <source>
        <dbReference type="Google" id="ProtNLM"/>
    </source>
</evidence>
<keyword evidence="4" id="KW-1185">Reference proteome</keyword>
<evidence type="ECO:0000256" key="2">
    <source>
        <dbReference type="SAM" id="Phobius"/>
    </source>
</evidence>